<dbReference type="Pfam" id="PF08897">
    <property type="entry name" value="DUF1841"/>
    <property type="match status" value="1"/>
</dbReference>
<sequence length="142" mass="16302">MLFTQDRTRTREMFRSTWKKHTQGLALEPLEKQIVSLLSDHPEYHAMLSGKEDIVDHDFTAEDGHENPFLHLSLHLALREQVGTDRPAGIASITRSLLLKHGDGHTVEHLMIERLGLFLWEAQRQSRAPDEQGYLASLQELL</sequence>
<protein>
    <recommendedName>
        <fullName evidence="3">DUF1841 domain-containing protein</fullName>
    </recommendedName>
</protein>
<proteinExistence type="predicted"/>
<name>A0A2Z2NNL3_9GAMM</name>
<evidence type="ECO:0000313" key="1">
    <source>
        <dbReference type="EMBL" id="ASJ70420.1"/>
    </source>
</evidence>
<evidence type="ECO:0000313" key="2">
    <source>
        <dbReference type="Proteomes" id="UP000250079"/>
    </source>
</evidence>
<dbReference type="EMBL" id="CP018632">
    <property type="protein sequence ID" value="ASJ70420.1"/>
    <property type="molecule type" value="Genomic_DNA"/>
</dbReference>
<accession>A0A2Z2NNL3</accession>
<dbReference type="Proteomes" id="UP000250079">
    <property type="component" value="Chromosome"/>
</dbReference>
<keyword evidence="2" id="KW-1185">Reference proteome</keyword>
<evidence type="ECO:0008006" key="3">
    <source>
        <dbReference type="Google" id="ProtNLM"/>
    </source>
</evidence>
<dbReference type="KEGG" id="gai:IMCC3135_01505"/>
<organism evidence="1 2">
    <name type="scientific">Granulosicoccus antarcticus IMCC3135</name>
    <dbReference type="NCBI Taxonomy" id="1192854"/>
    <lineage>
        <taxon>Bacteria</taxon>
        <taxon>Pseudomonadati</taxon>
        <taxon>Pseudomonadota</taxon>
        <taxon>Gammaproteobacteria</taxon>
        <taxon>Chromatiales</taxon>
        <taxon>Granulosicoccaceae</taxon>
        <taxon>Granulosicoccus</taxon>
    </lineage>
</organism>
<dbReference type="InterPro" id="IPR014993">
    <property type="entry name" value="DUF1841"/>
</dbReference>
<dbReference type="AlphaFoldDB" id="A0A2Z2NNL3"/>
<dbReference type="RefSeq" id="WP_088915968.1">
    <property type="nucleotide sequence ID" value="NZ_CP018632.1"/>
</dbReference>
<dbReference type="OrthoDB" id="9789432at2"/>
<reference evidence="1 2" key="1">
    <citation type="submission" date="2016-12" db="EMBL/GenBank/DDBJ databases">
        <authorList>
            <person name="Song W.-J."/>
            <person name="Kurnit D.M."/>
        </authorList>
    </citation>
    <scope>NUCLEOTIDE SEQUENCE [LARGE SCALE GENOMIC DNA]</scope>
    <source>
        <strain evidence="1 2">IMCC3135</strain>
    </source>
</reference>
<gene>
    <name evidence="1" type="ORF">IMCC3135_01505</name>
</gene>